<proteinExistence type="predicted"/>
<sequence>MTFTHTGMVETITAGKKRVPLMKSGKYWKSENYKFDHNGNSFGSFYAKLHLKTIKPI</sequence>
<name>A0A0K1LPW0_9CAUD</name>
<reference evidence="1 2" key="1">
    <citation type="journal article" date="2015" name="Genome Announc.">
        <title>Complete Genome Sequence of Carbapenemase-Producing Klebsiella pneumoniae Myophage Matisse.</title>
        <authorList>
            <person name="Provasek V.E."/>
            <person name="Lessor L.E."/>
            <person name="Cahill J.L."/>
            <person name="Rasche E.S."/>
            <person name="Kuty Everett G.F."/>
        </authorList>
    </citation>
    <scope>NUCLEOTIDE SEQUENCE [LARGE SCALE GENOMIC DNA]</scope>
</reference>
<evidence type="ECO:0000313" key="2">
    <source>
        <dbReference type="Proteomes" id="UP000203408"/>
    </source>
</evidence>
<dbReference type="EMBL" id="KT001918">
    <property type="protein sequence ID" value="AKU44464.1"/>
    <property type="molecule type" value="Genomic_DNA"/>
</dbReference>
<dbReference type="KEGG" id="vg:26613343"/>
<dbReference type="GeneID" id="26613343"/>
<dbReference type="RefSeq" id="YP_009194404.1">
    <property type="nucleotide sequence ID" value="NC_028750.1"/>
</dbReference>
<organism evidence="1 2">
    <name type="scientific">Klebsiella phage Matisse</name>
    <dbReference type="NCBI Taxonomy" id="1675607"/>
    <lineage>
        <taxon>Viruses</taxon>
        <taxon>Duplodnaviria</taxon>
        <taxon>Heunggongvirae</taxon>
        <taxon>Uroviricota</taxon>
        <taxon>Caudoviricetes</taxon>
        <taxon>Pantevenvirales</taxon>
        <taxon>Straboviridae</taxon>
        <taxon>Slopekvirus</taxon>
        <taxon>Slopekvirus matisse</taxon>
    </lineage>
</organism>
<accession>A0A0K1LPW0</accession>
<dbReference type="Proteomes" id="UP000203408">
    <property type="component" value="Segment"/>
</dbReference>
<protein>
    <submittedName>
        <fullName evidence="1">Uncharacterized protein</fullName>
    </submittedName>
</protein>
<evidence type="ECO:0000313" key="1">
    <source>
        <dbReference type="EMBL" id="AKU44464.1"/>
    </source>
</evidence>
<gene>
    <name evidence="1" type="ORF">CPT_Matisse160</name>
</gene>
<keyword evidence="2" id="KW-1185">Reference proteome</keyword>